<evidence type="ECO:0000256" key="9">
    <source>
        <dbReference type="ARBA" id="ARBA00023014"/>
    </source>
</evidence>
<evidence type="ECO:0000256" key="1">
    <source>
        <dbReference type="ARBA" id="ARBA00001974"/>
    </source>
</evidence>
<keyword evidence="8 10" id="KW-0408">Iron</keyword>
<evidence type="ECO:0000256" key="4">
    <source>
        <dbReference type="ARBA" id="ARBA00022630"/>
    </source>
</evidence>
<dbReference type="Gene3D" id="3.40.50.720">
    <property type="entry name" value="NAD(P)-binding Rossmann-like Domain"/>
    <property type="match status" value="1"/>
</dbReference>
<dbReference type="EMBL" id="LYOS01000003">
    <property type="protein sequence ID" value="OFV67787.1"/>
    <property type="molecule type" value="Genomic_DNA"/>
</dbReference>
<protein>
    <recommendedName>
        <fullName evidence="10">CoB--CoM heterodisulfide reductase iron-sulfur subunit A</fullName>
        <ecNumber evidence="10">1.8.-.-</ecNumber>
    </recommendedName>
</protein>
<reference evidence="12" key="1">
    <citation type="submission" date="2016-05" db="EMBL/GenBank/DDBJ databases">
        <title>Microbial consortia oxidize butane by reversing methanogenesis.</title>
        <authorList>
            <person name="Laso-Perez R."/>
            <person name="Richter M."/>
            <person name="Wegener G."/>
            <person name="Musat F."/>
        </authorList>
    </citation>
    <scope>NUCLEOTIDE SEQUENCE [LARGE SCALE GENOMIC DNA]</scope>
    <source>
        <strain evidence="12">BOX2</strain>
    </source>
</reference>
<comment type="pathway">
    <text evidence="10">Cofactor metabolism; coenzyme M-coenzyme B heterodisulfide reduction; coenzyme B and coenzyme M from coenzyme M-coenzyme B heterodisulfide: step 1/1.</text>
</comment>
<dbReference type="PANTHER" id="PTHR43498">
    <property type="entry name" value="FERREDOXIN:COB-COM HETERODISULFIDE REDUCTASE SUBUNIT A"/>
    <property type="match status" value="1"/>
</dbReference>
<dbReference type="Pfam" id="PF12838">
    <property type="entry name" value="Fer4_7"/>
    <property type="match status" value="1"/>
</dbReference>
<evidence type="ECO:0000256" key="8">
    <source>
        <dbReference type="ARBA" id="ARBA00023004"/>
    </source>
</evidence>
<dbReference type="PRINTS" id="PR00368">
    <property type="entry name" value="FADPNR"/>
</dbReference>
<dbReference type="Pfam" id="PF07992">
    <property type="entry name" value="Pyr_redox_2"/>
    <property type="match status" value="3"/>
</dbReference>
<comment type="cofactor">
    <cofactor evidence="10">
        <name>[4Fe-4S] cluster</name>
        <dbReference type="ChEBI" id="CHEBI:49883"/>
    </cofactor>
</comment>
<dbReference type="PROSITE" id="PS00198">
    <property type="entry name" value="4FE4S_FER_1"/>
    <property type="match status" value="2"/>
</dbReference>
<organism evidence="12 13">
    <name type="scientific">Candidatus Syntropharchaeum caldarium</name>
    <dbReference type="NCBI Taxonomy" id="1838285"/>
    <lineage>
        <taxon>Archaea</taxon>
        <taxon>Methanobacteriati</taxon>
        <taxon>Methanobacteriota</taxon>
        <taxon>Stenosarchaea group</taxon>
        <taxon>Methanomicrobia</taxon>
        <taxon>Methanosarcinales</taxon>
        <taxon>ANME-2 cluster</taxon>
        <taxon>Candidatus Syntropharchaeum</taxon>
    </lineage>
</organism>
<dbReference type="Gene3D" id="3.30.70.20">
    <property type="match status" value="1"/>
</dbReference>
<comment type="cofactor">
    <cofactor evidence="1 10">
        <name>FAD</name>
        <dbReference type="ChEBI" id="CHEBI:57692"/>
    </cofactor>
</comment>
<dbReference type="SUPFAM" id="SSF54862">
    <property type="entry name" value="4Fe-4S ferredoxins"/>
    <property type="match status" value="1"/>
</dbReference>
<dbReference type="EC" id="1.8.-.-" evidence="10"/>
<dbReference type="GO" id="GO:0016491">
    <property type="term" value="F:oxidoreductase activity"/>
    <property type="evidence" value="ECO:0007669"/>
    <property type="project" value="UniProtKB-UniRule"/>
</dbReference>
<accession>A0A1F2P8X3</accession>
<keyword evidence="5 10" id="KW-0479">Metal-binding</keyword>
<keyword evidence="3 10" id="KW-0004">4Fe-4S</keyword>
<dbReference type="InterPro" id="IPR017896">
    <property type="entry name" value="4Fe4S_Fe-S-bd"/>
</dbReference>
<dbReference type="Proteomes" id="UP000186940">
    <property type="component" value="Unassembled WGS sequence"/>
</dbReference>
<evidence type="ECO:0000256" key="6">
    <source>
        <dbReference type="ARBA" id="ARBA00022827"/>
    </source>
</evidence>
<keyword evidence="4 10" id="KW-0285">Flavoprotein</keyword>
<dbReference type="Gene3D" id="3.50.50.60">
    <property type="entry name" value="FAD/NAD(P)-binding domain"/>
    <property type="match status" value="4"/>
</dbReference>
<evidence type="ECO:0000256" key="3">
    <source>
        <dbReference type="ARBA" id="ARBA00022485"/>
    </source>
</evidence>
<comment type="subunit">
    <text evidence="10">The ferredoxin:CoB-CoM heterodisulfide reductase is composed of three subunits; HdrA, HdrB and HdrC.</text>
</comment>
<keyword evidence="13" id="KW-1185">Reference proteome</keyword>
<comment type="caution">
    <text evidence="12">The sequence shown here is derived from an EMBL/GenBank/DDBJ whole genome shotgun (WGS) entry which is preliminary data.</text>
</comment>
<dbReference type="GO" id="GO:0051539">
    <property type="term" value="F:4 iron, 4 sulfur cluster binding"/>
    <property type="evidence" value="ECO:0007669"/>
    <property type="project" value="UniProtKB-UniRule"/>
</dbReference>
<evidence type="ECO:0000313" key="12">
    <source>
        <dbReference type="EMBL" id="OFV67787.1"/>
    </source>
</evidence>
<dbReference type="SUPFAM" id="SSF51905">
    <property type="entry name" value="FAD/NAD(P)-binding domain"/>
    <property type="match status" value="2"/>
</dbReference>
<comment type="function">
    <text evidence="10">Part of a complex that catalyzes the reversible reduction of CoM-S-S-CoB to the thiol-coenzymes H-S-CoM (coenzyme M) and H-S-CoB (coenzyme B).</text>
</comment>
<feature type="domain" description="4Fe-4S ferredoxin-type" evidence="11">
    <location>
        <begin position="778"/>
        <end position="807"/>
    </location>
</feature>
<evidence type="ECO:0000256" key="2">
    <source>
        <dbReference type="ARBA" id="ARBA00006561"/>
    </source>
</evidence>
<dbReference type="InterPro" id="IPR017900">
    <property type="entry name" value="4Fe4S_Fe_S_CS"/>
</dbReference>
<keyword evidence="7 10" id="KW-0560">Oxidoreductase</keyword>
<dbReference type="InterPro" id="IPR023753">
    <property type="entry name" value="FAD/NAD-binding_dom"/>
</dbReference>
<dbReference type="GO" id="GO:0046872">
    <property type="term" value="F:metal ion binding"/>
    <property type="evidence" value="ECO:0007669"/>
    <property type="project" value="UniProtKB-KW"/>
</dbReference>
<dbReference type="PANTHER" id="PTHR43498:SF1">
    <property type="entry name" value="COB--COM HETERODISULFIDE REDUCTASE IRON-SULFUR SUBUNIT A"/>
    <property type="match status" value="1"/>
</dbReference>
<evidence type="ECO:0000259" key="11">
    <source>
        <dbReference type="PROSITE" id="PS51379"/>
    </source>
</evidence>
<dbReference type="InterPro" id="IPR036188">
    <property type="entry name" value="FAD/NAD-bd_sf"/>
</dbReference>
<name>A0A1F2P8X3_9EURY</name>
<dbReference type="InterPro" id="IPR039650">
    <property type="entry name" value="HdrA-like"/>
</dbReference>
<dbReference type="STRING" id="1838285.SCAL_001162"/>
<evidence type="ECO:0000256" key="10">
    <source>
        <dbReference type="RuleBase" id="RU366072"/>
    </source>
</evidence>
<dbReference type="PRINTS" id="PR00411">
    <property type="entry name" value="PNDRDTASEI"/>
</dbReference>
<keyword evidence="6 10" id="KW-0274">FAD</keyword>
<gene>
    <name evidence="12" type="primary">hdrA</name>
    <name evidence="12" type="ORF">SCAL_001162</name>
</gene>
<proteinExistence type="inferred from homology"/>
<comment type="similarity">
    <text evidence="2 10">Belongs to the HdrA family.</text>
</comment>
<evidence type="ECO:0000256" key="7">
    <source>
        <dbReference type="ARBA" id="ARBA00023002"/>
    </source>
</evidence>
<dbReference type="PROSITE" id="PS51379">
    <property type="entry name" value="4FE4S_FER_2"/>
    <property type="match status" value="2"/>
</dbReference>
<keyword evidence="9 10" id="KW-0411">Iron-sulfur</keyword>
<evidence type="ECO:0000256" key="5">
    <source>
        <dbReference type="ARBA" id="ARBA00022723"/>
    </source>
</evidence>
<evidence type="ECO:0000313" key="13">
    <source>
        <dbReference type="Proteomes" id="UP000186940"/>
    </source>
</evidence>
<dbReference type="AlphaFoldDB" id="A0A1F2P8X3"/>
<feature type="domain" description="4Fe-4S ferredoxin-type" evidence="11">
    <location>
        <begin position="808"/>
        <end position="836"/>
    </location>
</feature>
<sequence length="853" mass="91121">MTVAVIGGGIAGIMAALSLADRGTSVTLIEEKETPGGHMVEIADCVSGFEPKLIEAEANPLIEIITGTTIEKVDGVAGNFTITLSNGSTINASSIILATGYEPFDPSIWSRYHLENPNVYTSLEFERVISLSSPTGGKLPDNINKIGFIQCIGSREPDVNPLCSSVCCMYTANEVKTLLARNPDVEVYVFYMDLRVAGRDAKTIEKLKAEGVNYIRTRIPEVITDNGNICVQYENVKEGKLERLDLDAVVLAVGLLPSKSTQKISELTGVELDEDGYIKVSDGVKTSVDGIYAAGCVSTPLRISDSVIQAEAAATLAAEDLSPQAKSIPEIEISGDPVIGAVILTDGLAEYLDLERLKAGIKDLAASLEEAATLQELESKIGSLVTAGSNRIIVAGLSHRKHEEMVRDMAERAGLNRYLVEIANIREHAAWVHPRDEATTKSIDLIRMAAAKLKRLSPIEVARLPVTQKALVIGGGIAGMRASLEIASNGIGVYLVEREDKLGGGAPDEAVSDLIGQVESNTLIEVMTSTEIDQIDGFVGNFTARVGDSTLEFGAIVIATGASPFDPAGRYGHGSDSKVITQAELDPGIDAKAVAMIQCDSSMVASIEMVANALEIRKNNPQTEVFVLCEDVKTYGIYEKLYRDARASGVIFLRYEPDNPPVYEDGIVSVFDTMLGDEVQIKPDLVVLGGGVDPAPVSDRLKIAFNFRLKLDDAGYIFTLSNQPEVSLYPLDTVIDGIYVCGNAKRPVTPEEALRDAIGAAGRALRVLKSTSIQGKGEIAKVSQTACIACETCVDLCPYKAVRMVYDRAEIISGLCRGCGVCASECPAKAIQVGCFSDDEILAQLEEVLGVVS</sequence>